<evidence type="ECO:0000313" key="8">
    <source>
        <dbReference type="Proteomes" id="UP001150904"/>
    </source>
</evidence>
<feature type="transmembrane region" description="Helical" evidence="5">
    <location>
        <begin position="172"/>
        <end position="191"/>
    </location>
</feature>
<gene>
    <name evidence="7" type="ORF">N7498_009132</name>
</gene>
<evidence type="ECO:0000256" key="5">
    <source>
        <dbReference type="SAM" id="Phobius"/>
    </source>
</evidence>
<evidence type="ECO:0000256" key="2">
    <source>
        <dbReference type="ARBA" id="ARBA00022692"/>
    </source>
</evidence>
<dbReference type="AlphaFoldDB" id="A0A9W9M7M7"/>
<name>A0A9W9M7M7_9EURO</name>
<sequence length="220" mass="24728">MTAKRIFVRILLFYVLTIFVVGLVVSSNDPHLLTMTDTASQSPFVIAARNTGTKVVPSTISAVVLTSAWSSESRIIYGMATNGHAPSVFMRLNRFGIPYVAVALYGVFMALGYMTLSQSASTVFTWMQDIVSIYTLVNWICICVVYLRFLYGCRKQSIDRHKELPWTAPLQPYTTWVSLVVFILLFFTGGFTTFMKECWSTETFISSYLNLPFIILVSIG</sequence>
<dbReference type="GO" id="GO:0015171">
    <property type="term" value="F:amino acid transmembrane transporter activity"/>
    <property type="evidence" value="ECO:0007669"/>
    <property type="project" value="TreeGrafter"/>
</dbReference>
<evidence type="ECO:0000259" key="6">
    <source>
        <dbReference type="Pfam" id="PF00324"/>
    </source>
</evidence>
<proteinExistence type="predicted"/>
<dbReference type="GeneID" id="83183489"/>
<dbReference type="Gene3D" id="1.20.1740.10">
    <property type="entry name" value="Amino acid/polyamine transporter I"/>
    <property type="match status" value="1"/>
</dbReference>
<dbReference type="EMBL" id="JAPQKR010000016">
    <property type="protein sequence ID" value="KAJ5190147.1"/>
    <property type="molecule type" value="Genomic_DNA"/>
</dbReference>
<keyword evidence="3 5" id="KW-1133">Transmembrane helix</keyword>
<feature type="transmembrane region" description="Helical" evidence="5">
    <location>
        <begin position="131"/>
        <end position="151"/>
    </location>
</feature>
<dbReference type="PANTHER" id="PTHR43341">
    <property type="entry name" value="AMINO ACID PERMEASE"/>
    <property type="match status" value="1"/>
</dbReference>
<organism evidence="7 8">
    <name type="scientific">Penicillium cinerascens</name>
    <dbReference type="NCBI Taxonomy" id="70096"/>
    <lineage>
        <taxon>Eukaryota</taxon>
        <taxon>Fungi</taxon>
        <taxon>Dikarya</taxon>
        <taxon>Ascomycota</taxon>
        <taxon>Pezizomycotina</taxon>
        <taxon>Eurotiomycetes</taxon>
        <taxon>Eurotiomycetidae</taxon>
        <taxon>Eurotiales</taxon>
        <taxon>Aspergillaceae</taxon>
        <taxon>Penicillium</taxon>
    </lineage>
</organism>
<dbReference type="PANTHER" id="PTHR43341:SF18">
    <property type="entry name" value="AMINO ACID PERMEASE_ SLC12A DOMAIN-CONTAINING PROTEIN"/>
    <property type="match status" value="1"/>
</dbReference>
<dbReference type="InterPro" id="IPR004841">
    <property type="entry name" value="AA-permease/SLC12A_dom"/>
</dbReference>
<keyword evidence="2 5" id="KW-0812">Transmembrane</keyword>
<comment type="subcellular location">
    <subcellularLocation>
        <location evidence="1">Membrane</location>
        <topology evidence="1">Multi-pass membrane protein</topology>
    </subcellularLocation>
</comment>
<dbReference type="Pfam" id="PF00324">
    <property type="entry name" value="AA_permease"/>
    <property type="match status" value="1"/>
</dbReference>
<reference evidence="7" key="2">
    <citation type="journal article" date="2023" name="IMA Fungus">
        <title>Comparative genomic study of the Penicillium genus elucidates a diverse pangenome and 15 lateral gene transfer events.</title>
        <authorList>
            <person name="Petersen C."/>
            <person name="Sorensen T."/>
            <person name="Nielsen M.R."/>
            <person name="Sondergaard T.E."/>
            <person name="Sorensen J.L."/>
            <person name="Fitzpatrick D.A."/>
            <person name="Frisvad J.C."/>
            <person name="Nielsen K.L."/>
        </authorList>
    </citation>
    <scope>NUCLEOTIDE SEQUENCE</scope>
    <source>
        <strain evidence="7">IBT 15544</strain>
    </source>
</reference>
<evidence type="ECO:0000256" key="3">
    <source>
        <dbReference type="ARBA" id="ARBA00022989"/>
    </source>
</evidence>
<keyword evidence="8" id="KW-1185">Reference proteome</keyword>
<reference evidence="7" key="1">
    <citation type="submission" date="2022-12" db="EMBL/GenBank/DDBJ databases">
        <authorList>
            <person name="Petersen C."/>
        </authorList>
    </citation>
    <scope>NUCLEOTIDE SEQUENCE</scope>
    <source>
        <strain evidence="7">IBT 15544</strain>
    </source>
</reference>
<feature type="transmembrane region" description="Helical" evidence="5">
    <location>
        <begin position="97"/>
        <end position="116"/>
    </location>
</feature>
<dbReference type="OrthoDB" id="3900342at2759"/>
<feature type="domain" description="Amino acid permease/ SLC12A" evidence="6">
    <location>
        <begin position="4"/>
        <end position="219"/>
    </location>
</feature>
<feature type="transmembrane region" description="Helical" evidence="5">
    <location>
        <begin position="6"/>
        <end position="25"/>
    </location>
</feature>
<dbReference type="RefSeq" id="XP_058303087.1">
    <property type="nucleotide sequence ID" value="XM_058456188.1"/>
</dbReference>
<comment type="caution">
    <text evidence="7">The sequence shown here is derived from an EMBL/GenBank/DDBJ whole genome shotgun (WGS) entry which is preliminary data.</text>
</comment>
<dbReference type="Proteomes" id="UP001150904">
    <property type="component" value="Unassembled WGS sequence"/>
</dbReference>
<dbReference type="InterPro" id="IPR050524">
    <property type="entry name" value="APC_YAT"/>
</dbReference>
<accession>A0A9W9M7M7</accession>
<keyword evidence="4 5" id="KW-0472">Membrane</keyword>
<protein>
    <recommendedName>
        <fullName evidence="6">Amino acid permease/ SLC12A domain-containing protein</fullName>
    </recommendedName>
</protein>
<evidence type="ECO:0000256" key="4">
    <source>
        <dbReference type="ARBA" id="ARBA00023136"/>
    </source>
</evidence>
<evidence type="ECO:0000256" key="1">
    <source>
        <dbReference type="ARBA" id="ARBA00004141"/>
    </source>
</evidence>
<dbReference type="GO" id="GO:0016020">
    <property type="term" value="C:membrane"/>
    <property type="evidence" value="ECO:0007669"/>
    <property type="project" value="UniProtKB-SubCell"/>
</dbReference>
<evidence type="ECO:0000313" key="7">
    <source>
        <dbReference type="EMBL" id="KAJ5190147.1"/>
    </source>
</evidence>